<feature type="active site" evidence="2">
    <location>
        <position position="134"/>
    </location>
</feature>
<comment type="similarity">
    <text evidence="1 2">Belongs to the polypeptide deformylase family.</text>
</comment>
<evidence type="ECO:0000313" key="4">
    <source>
        <dbReference type="Proteomes" id="UP001156882"/>
    </source>
</evidence>
<evidence type="ECO:0000256" key="2">
    <source>
        <dbReference type="HAMAP-Rule" id="MF_00163"/>
    </source>
</evidence>
<comment type="caution">
    <text evidence="3">The sequence shown here is derived from an EMBL/GenBank/DDBJ whole genome shotgun (WGS) entry which is preliminary data.</text>
</comment>
<accession>A0ABQ6CJP7</accession>
<dbReference type="NCBIfam" id="TIGR00079">
    <property type="entry name" value="pept_deformyl"/>
    <property type="match status" value="1"/>
</dbReference>
<dbReference type="NCBIfam" id="NF001159">
    <property type="entry name" value="PRK00150.1-3"/>
    <property type="match status" value="1"/>
</dbReference>
<dbReference type="Proteomes" id="UP001156882">
    <property type="component" value="Unassembled WGS sequence"/>
</dbReference>
<dbReference type="PRINTS" id="PR01576">
    <property type="entry name" value="PDEFORMYLASE"/>
</dbReference>
<comment type="caution">
    <text evidence="2">Lacks conserved residue(s) required for the propagation of feature annotation.</text>
</comment>
<dbReference type="RefSeq" id="WP_284313558.1">
    <property type="nucleotide sequence ID" value="NZ_BSPC01000028.1"/>
</dbReference>
<dbReference type="InterPro" id="IPR023635">
    <property type="entry name" value="Peptide_deformylase"/>
</dbReference>
<dbReference type="HAMAP" id="MF_00163">
    <property type="entry name" value="Pep_deformylase"/>
    <property type="match status" value="1"/>
</dbReference>
<sequence length="163" mass="18434">MPIRPILRFPDPRLRLAAEPVTAFGAPLEALAADLLDTMRAAPGIGITAPHLGILQRLTVLELPGENRLRLYANPRITWSSEEVQDHIEGSVSMPGVTETLQRPARVRVAYQDKDGARQTEEADGLLAICLQHEIDQLDGIFWIQRLSRLKRERVIKRFEKQR</sequence>
<dbReference type="PANTHER" id="PTHR10458:SF22">
    <property type="entry name" value="PEPTIDE DEFORMYLASE"/>
    <property type="match status" value="1"/>
</dbReference>
<organism evidence="3 4">
    <name type="scientific">Labrys miyagiensis</name>
    <dbReference type="NCBI Taxonomy" id="346912"/>
    <lineage>
        <taxon>Bacteria</taxon>
        <taxon>Pseudomonadati</taxon>
        <taxon>Pseudomonadota</taxon>
        <taxon>Alphaproteobacteria</taxon>
        <taxon>Hyphomicrobiales</taxon>
        <taxon>Xanthobacteraceae</taxon>
        <taxon>Labrys</taxon>
    </lineage>
</organism>
<gene>
    <name evidence="3" type="ORF">GCM10007874_34930</name>
</gene>
<reference evidence="4" key="1">
    <citation type="journal article" date="2019" name="Int. J. Syst. Evol. Microbiol.">
        <title>The Global Catalogue of Microorganisms (GCM) 10K type strain sequencing project: providing services to taxonomists for standard genome sequencing and annotation.</title>
        <authorList>
            <consortium name="The Broad Institute Genomics Platform"/>
            <consortium name="The Broad Institute Genome Sequencing Center for Infectious Disease"/>
            <person name="Wu L."/>
            <person name="Ma J."/>
        </authorList>
    </citation>
    <scope>NUCLEOTIDE SEQUENCE [LARGE SCALE GENOMIC DNA]</scope>
    <source>
        <strain evidence="4">NBRC 101365</strain>
    </source>
</reference>
<dbReference type="PANTHER" id="PTHR10458">
    <property type="entry name" value="PEPTIDE DEFORMYLASE"/>
    <property type="match status" value="1"/>
</dbReference>
<dbReference type="Pfam" id="PF01327">
    <property type="entry name" value="Pep_deformylase"/>
    <property type="match status" value="1"/>
</dbReference>
<dbReference type="SUPFAM" id="SSF56420">
    <property type="entry name" value="Peptide deformylase"/>
    <property type="match status" value="1"/>
</dbReference>
<proteinExistence type="inferred from homology"/>
<dbReference type="PIRSF" id="PIRSF004749">
    <property type="entry name" value="Pep_def"/>
    <property type="match status" value="1"/>
</dbReference>
<dbReference type="EMBL" id="BSPC01000028">
    <property type="protein sequence ID" value="GLS20476.1"/>
    <property type="molecule type" value="Genomic_DNA"/>
</dbReference>
<keyword evidence="4" id="KW-1185">Reference proteome</keyword>
<evidence type="ECO:0000313" key="3">
    <source>
        <dbReference type="EMBL" id="GLS20476.1"/>
    </source>
</evidence>
<protein>
    <recommendedName>
        <fullName evidence="2">Peptide deformylase-like</fullName>
    </recommendedName>
    <alternativeName>
        <fullName evidence="2">Polypeptide deformylase-like</fullName>
    </alternativeName>
</protein>
<dbReference type="InterPro" id="IPR036821">
    <property type="entry name" value="Peptide_deformylase_sf"/>
</dbReference>
<dbReference type="NCBIfam" id="NF009484">
    <property type="entry name" value="PRK12846.1-5"/>
    <property type="match status" value="1"/>
</dbReference>
<dbReference type="Gene3D" id="3.90.45.10">
    <property type="entry name" value="Peptide deformylase"/>
    <property type="match status" value="1"/>
</dbReference>
<dbReference type="CDD" id="cd00487">
    <property type="entry name" value="Pep_deformylase"/>
    <property type="match status" value="1"/>
</dbReference>
<evidence type="ECO:0000256" key="1">
    <source>
        <dbReference type="ARBA" id="ARBA00010759"/>
    </source>
</evidence>
<name>A0ABQ6CJP7_9HYPH</name>